<sequence length="57" mass="6662">MNKKATKPGDRLLVHEVRWKPGFFLELPVNIKQLQAIVHMPYWSRMKIIISPYAALS</sequence>
<gene>
    <name evidence="1" type="ORF">G8759_17635</name>
</gene>
<dbReference type="EMBL" id="CP050063">
    <property type="protein sequence ID" value="QIP14308.1"/>
    <property type="molecule type" value="Genomic_DNA"/>
</dbReference>
<accession>A0A6G9APK1</accession>
<protein>
    <submittedName>
        <fullName evidence="1">Uncharacterized protein</fullName>
    </submittedName>
</protein>
<dbReference type="KEGG" id="spib:G8759_17635"/>
<dbReference type="RefSeq" id="WP_167210214.1">
    <property type="nucleotide sequence ID" value="NZ_CP050063.1"/>
</dbReference>
<dbReference type="AlphaFoldDB" id="A0A6G9APK1"/>
<name>A0A6G9APK1_9BACT</name>
<keyword evidence="2" id="KW-1185">Reference proteome</keyword>
<organism evidence="1 2">
    <name type="scientific">Spirosoma aureum</name>
    <dbReference type="NCBI Taxonomy" id="2692134"/>
    <lineage>
        <taxon>Bacteria</taxon>
        <taxon>Pseudomonadati</taxon>
        <taxon>Bacteroidota</taxon>
        <taxon>Cytophagia</taxon>
        <taxon>Cytophagales</taxon>
        <taxon>Cytophagaceae</taxon>
        <taxon>Spirosoma</taxon>
    </lineage>
</organism>
<evidence type="ECO:0000313" key="2">
    <source>
        <dbReference type="Proteomes" id="UP000501802"/>
    </source>
</evidence>
<proteinExistence type="predicted"/>
<reference evidence="1 2" key="1">
    <citation type="submission" date="2020-03" db="EMBL/GenBank/DDBJ databases">
        <authorList>
            <person name="Kim M.K."/>
        </authorList>
    </citation>
    <scope>NUCLEOTIDE SEQUENCE [LARGE SCALE GENOMIC DNA]</scope>
    <source>
        <strain evidence="1 2">BT328</strain>
    </source>
</reference>
<dbReference type="Proteomes" id="UP000501802">
    <property type="component" value="Chromosome"/>
</dbReference>
<evidence type="ECO:0000313" key="1">
    <source>
        <dbReference type="EMBL" id="QIP14308.1"/>
    </source>
</evidence>